<dbReference type="InterPro" id="IPR052163">
    <property type="entry name" value="DGC-Regulatory_Protein"/>
</dbReference>
<dbReference type="InterPro" id="IPR029787">
    <property type="entry name" value="Nucleotide_cyclase"/>
</dbReference>
<dbReference type="Proteomes" id="UP001180487">
    <property type="component" value="Unassembled WGS sequence"/>
</dbReference>
<comment type="caution">
    <text evidence="3">The sequence shown here is derived from an EMBL/GenBank/DDBJ whole genome shotgun (WGS) entry which is preliminary data.</text>
</comment>
<dbReference type="Gene3D" id="3.30.450.20">
    <property type="entry name" value="PAS domain"/>
    <property type="match status" value="1"/>
</dbReference>
<accession>A0ABU2CAC2</accession>
<dbReference type="InterPro" id="IPR000014">
    <property type="entry name" value="PAS"/>
</dbReference>
<dbReference type="NCBIfam" id="TIGR00254">
    <property type="entry name" value="GGDEF"/>
    <property type="match status" value="1"/>
</dbReference>
<organism evidence="3 4">
    <name type="scientific">Rhodoferax ferrireducens</name>
    <dbReference type="NCBI Taxonomy" id="192843"/>
    <lineage>
        <taxon>Bacteria</taxon>
        <taxon>Pseudomonadati</taxon>
        <taxon>Pseudomonadota</taxon>
        <taxon>Betaproteobacteria</taxon>
        <taxon>Burkholderiales</taxon>
        <taxon>Comamonadaceae</taxon>
        <taxon>Rhodoferax</taxon>
    </lineage>
</organism>
<dbReference type="NCBIfam" id="TIGR00229">
    <property type="entry name" value="sensory_box"/>
    <property type="match status" value="1"/>
</dbReference>
<dbReference type="CDD" id="cd00130">
    <property type="entry name" value="PAS"/>
    <property type="match status" value="1"/>
</dbReference>
<dbReference type="SMART" id="SM00267">
    <property type="entry name" value="GGDEF"/>
    <property type="match status" value="1"/>
</dbReference>
<keyword evidence="1" id="KW-0472">Membrane</keyword>
<sequence length="541" mass="60775">MAPPQPQDPAQQQPQPRRRGQRLILIAWLFMALVGGTLGFAYYSMGVLSAARAFVGGEGLWSKAQKEAIYALSRYASTRDIHDYEAYTTALAVILGDRQTRLELDKAQPDTEVARQGLLQGRNHPDDLDGMVSLFRNFRNVPEISKAISLWATADMDIDHLRQVGTRLHTAVQNNMLDEATAKNIQEELHQINLTLAPLADAFSYSLGEASRRAKSVLLWTMFIAATLLAAAALVFSRRLVSDSERLQAMLQDGEEQVQKLLKAAPFPMTITLANGTVLYANERALAQFKTSMQDLQHAKSKDFYVRPQEREQWLQRFKGQDSLQDWEVEMKDAQGGTFWALVSSQRIHYQGRDCLLNGLNDIELRKRAEDALHHRAYHDELTGLPNRAMCMDALRRILSKSERKSAMFSILFIDLDHFKDINDNLGHEAGDHLLQQVAQRIQACMRSGDLVARLGGDEFIVAIEEHHDVVEPHRIGSKILHTLEPAYLLCGQRVHVTASIGISTYPQDGTDLQQLLTHADNAMYQSKSGGRNHVSSFTPL</sequence>
<feature type="transmembrane region" description="Helical" evidence="1">
    <location>
        <begin position="217"/>
        <end position="236"/>
    </location>
</feature>
<gene>
    <name evidence="3" type="ORF">J2X19_002945</name>
</gene>
<dbReference type="Gene3D" id="3.30.70.270">
    <property type="match status" value="1"/>
</dbReference>
<dbReference type="PANTHER" id="PTHR46663">
    <property type="entry name" value="DIGUANYLATE CYCLASE DGCT-RELATED"/>
    <property type="match status" value="1"/>
</dbReference>
<dbReference type="EMBL" id="JAVDXT010000002">
    <property type="protein sequence ID" value="MDR7378266.1"/>
    <property type="molecule type" value="Genomic_DNA"/>
</dbReference>
<dbReference type="PROSITE" id="PS50887">
    <property type="entry name" value="GGDEF"/>
    <property type="match status" value="1"/>
</dbReference>
<keyword evidence="1" id="KW-1133">Transmembrane helix</keyword>
<feature type="domain" description="GGDEF" evidence="2">
    <location>
        <begin position="407"/>
        <end position="540"/>
    </location>
</feature>
<dbReference type="CDD" id="cd01949">
    <property type="entry name" value="GGDEF"/>
    <property type="match status" value="1"/>
</dbReference>
<keyword evidence="4" id="KW-1185">Reference proteome</keyword>
<evidence type="ECO:0000313" key="4">
    <source>
        <dbReference type="Proteomes" id="UP001180487"/>
    </source>
</evidence>
<name>A0ABU2CAC2_9BURK</name>
<protein>
    <submittedName>
        <fullName evidence="3">Diguanylate cyclase (GGDEF)-like protein/PAS domain S-box-containing protein</fullName>
    </submittedName>
</protein>
<dbReference type="InterPro" id="IPR035965">
    <property type="entry name" value="PAS-like_dom_sf"/>
</dbReference>
<dbReference type="Pfam" id="PF00990">
    <property type="entry name" value="GGDEF"/>
    <property type="match status" value="1"/>
</dbReference>
<dbReference type="PANTHER" id="PTHR46663:SF2">
    <property type="entry name" value="GGDEF DOMAIN-CONTAINING PROTEIN"/>
    <property type="match status" value="1"/>
</dbReference>
<evidence type="ECO:0000313" key="3">
    <source>
        <dbReference type="EMBL" id="MDR7378266.1"/>
    </source>
</evidence>
<evidence type="ECO:0000256" key="1">
    <source>
        <dbReference type="SAM" id="Phobius"/>
    </source>
</evidence>
<dbReference type="SUPFAM" id="SSF55073">
    <property type="entry name" value="Nucleotide cyclase"/>
    <property type="match status" value="1"/>
</dbReference>
<reference evidence="3 4" key="1">
    <citation type="submission" date="2023-07" db="EMBL/GenBank/DDBJ databases">
        <title>Sorghum-associated microbial communities from plants grown in Nebraska, USA.</title>
        <authorList>
            <person name="Schachtman D."/>
        </authorList>
    </citation>
    <scope>NUCLEOTIDE SEQUENCE [LARGE SCALE GENOMIC DNA]</scope>
    <source>
        <strain evidence="3 4">BE313</strain>
    </source>
</reference>
<proteinExistence type="predicted"/>
<dbReference type="SUPFAM" id="SSF55785">
    <property type="entry name" value="PYP-like sensor domain (PAS domain)"/>
    <property type="match status" value="1"/>
</dbReference>
<dbReference type="InterPro" id="IPR043128">
    <property type="entry name" value="Rev_trsase/Diguanyl_cyclase"/>
</dbReference>
<keyword evidence="1" id="KW-0812">Transmembrane</keyword>
<feature type="transmembrane region" description="Helical" evidence="1">
    <location>
        <begin position="23"/>
        <end position="43"/>
    </location>
</feature>
<evidence type="ECO:0000259" key="2">
    <source>
        <dbReference type="PROSITE" id="PS50887"/>
    </source>
</evidence>
<dbReference type="RefSeq" id="WP_310374238.1">
    <property type="nucleotide sequence ID" value="NZ_JAVDXT010000002.1"/>
</dbReference>
<dbReference type="InterPro" id="IPR000160">
    <property type="entry name" value="GGDEF_dom"/>
</dbReference>